<accession>A0A382SAG8</accession>
<organism evidence="2">
    <name type="scientific">marine metagenome</name>
    <dbReference type="NCBI Taxonomy" id="408172"/>
    <lineage>
        <taxon>unclassified sequences</taxon>
        <taxon>metagenomes</taxon>
        <taxon>ecological metagenomes</taxon>
    </lineage>
</organism>
<keyword evidence="1" id="KW-1133">Transmembrane helix</keyword>
<evidence type="ECO:0000256" key="1">
    <source>
        <dbReference type="SAM" id="Phobius"/>
    </source>
</evidence>
<feature type="non-terminal residue" evidence="2">
    <location>
        <position position="134"/>
    </location>
</feature>
<name>A0A382SAG8_9ZZZZ</name>
<proteinExistence type="predicted"/>
<keyword evidence="1" id="KW-0812">Transmembrane</keyword>
<evidence type="ECO:0000313" key="2">
    <source>
        <dbReference type="EMBL" id="SVD06853.1"/>
    </source>
</evidence>
<protein>
    <recommendedName>
        <fullName evidence="3">AsmA domain-containing protein</fullName>
    </recommendedName>
</protein>
<feature type="transmembrane region" description="Helical" evidence="1">
    <location>
        <begin position="7"/>
        <end position="28"/>
    </location>
</feature>
<keyword evidence="1" id="KW-0472">Membrane</keyword>
<reference evidence="2" key="1">
    <citation type="submission" date="2018-05" db="EMBL/GenBank/DDBJ databases">
        <authorList>
            <person name="Lanie J.A."/>
            <person name="Ng W.-L."/>
            <person name="Kazmierczak K.M."/>
            <person name="Andrzejewski T.M."/>
            <person name="Davidsen T.M."/>
            <person name="Wayne K.J."/>
            <person name="Tettelin H."/>
            <person name="Glass J.I."/>
            <person name="Rusch D."/>
            <person name="Podicherti R."/>
            <person name="Tsui H.-C.T."/>
            <person name="Winkler M.E."/>
        </authorList>
    </citation>
    <scope>NUCLEOTIDE SEQUENCE</scope>
</reference>
<gene>
    <name evidence="2" type="ORF">METZ01_LOCUS359707</name>
</gene>
<dbReference type="AlphaFoldDB" id="A0A382SAG8"/>
<dbReference type="EMBL" id="UINC01127616">
    <property type="protein sequence ID" value="SVD06853.1"/>
    <property type="molecule type" value="Genomic_DNA"/>
</dbReference>
<evidence type="ECO:0008006" key="3">
    <source>
        <dbReference type="Google" id="ProtNLM"/>
    </source>
</evidence>
<sequence>MKLLKTLILTIVILLTITVLVLLTPSLWKELIEYRINDQLTERGDWEISFDKVNGHLLGNVSIKSLKLTNLNKSSIFISNVDFRLNILESLLGYPSFKYLELKEVTTALFQSKKSSDLRSDPFDLKEILEQKFT</sequence>